<gene>
    <name evidence="3" type="ORF">WJ0W_006936</name>
</gene>
<evidence type="ECO:0000256" key="1">
    <source>
        <dbReference type="SAM" id="Coils"/>
    </source>
</evidence>
<dbReference type="Gene3D" id="1.10.10.2910">
    <property type="match status" value="1"/>
</dbReference>
<dbReference type="InterPro" id="IPR036283">
    <property type="entry name" value="NOB1_Zf-like_sf"/>
</dbReference>
<comment type="caution">
    <text evidence="3">The sequence shown here is derived from an EMBL/GenBank/DDBJ whole genome shotgun (WGS) entry which is preliminary data.</text>
</comment>
<proteinExistence type="predicted"/>
<feature type="domain" description="IrrE N-terminal-like" evidence="2">
    <location>
        <begin position="73"/>
        <end position="173"/>
    </location>
</feature>
<dbReference type="SUPFAM" id="SSF144206">
    <property type="entry name" value="NOB1 zinc finger-like"/>
    <property type="match status" value="1"/>
</dbReference>
<reference evidence="3" key="1">
    <citation type="submission" date="2022-06" db="EMBL/GenBank/DDBJ databases">
        <authorList>
            <person name="Dietemann V."/>
            <person name="Ory F."/>
            <person name="Dainat B."/>
            <person name="Oberhansli S."/>
        </authorList>
    </citation>
    <scope>NUCLEOTIDE SEQUENCE</scope>
    <source>
        <strain evidence="3">Ena-SAMPLE-TAB-26-04-2022-14:26:32:270-5432</strain>
    </source>
</reference>
<name>A0ABM9GDD4_9BACL</name>
<keyword evidence="4" id="KW-1185">Reference proteome</keyword>
<evidence type="ECO:0000313" key="4">
    <source>
        <dbReference type="Proteomes" id="UP001154322"/>
    </source>
</evidence>
<organism evidence="3 4">
    <name type="scientific">Paenibacillus melissococcoides</name>
    <dbReference type="NCBI Taxonomy" id="2912268"/>
    <lineage>
        <taxon>Bacteria</taxon>
        <taxon>Bacillati</taxon>
        <taxon>Bacillota</taxon>
        <taxon>Bacilli</taxon>
        <taxon>Bacillales</taxon>
        <taxon>Paenibacillaceae</taxon>
        <taxon>Paenibacillus</taxon>
    </lineage>
</organism>
<dbReference type="RefSeq" id="WP_213428382.1">
    <property type="nucleotide sequence ID" value="NZ_AP031286.1"/>
</dbReference>
<feature type="coiled-coil region" evidence="1">
    <location>
        <begin position="334"/>
        <end position="369"/>
    </location>
</feature>
<dbReference type="EMBL" id="CALYLO010000019">
    <property type="protein sequence ID" value="CAH8249752.1"/>
    <property type="molecule type" value="Genomic_DNA"/>
</dbReference>
<dbReference type="Pfam" id="PF06114">
    <property type="entry name" value="Peptidase_M78"/>
    <property type="match status" value="1"/>
</dbReference>
<dbReference type="InterPro" id="IPR010359">
    <property type="entry name" value="IrrE_HExxH"/>
</dbReference>
<sequence>MSFPKSPRYKKVMMSVQSFMVKEKICEFPIDPLEFIQKNKWGLITYTELARMHGVTIPQVINAFQSEDGYTIADEVGYTIAYNDTISNKARIRFTLMHEIGHIYLEHLKEFDETILRRSTLTEPQYRVLEQEVNCFARNVLAPAPIIKKLGLKKEQELVHHFEISFHAAAVRLQFLEWDLKRSLNYLLIQAKDYIYRALNERSCPQCSHYFIQGSAKFCPICGNDALLKRKVVEPVIYHSYTLDENGKPSICPTCENEQIDIEDIFCAICGTELQNRCTRIVDWNQVGYREEPIYCDGKVSGYSRYCTKCGEKTTYFENGLLLPWREEYKDNRKAERRHELELIEEEIEEELEEEREERNREKLRAMATMFSDI</sequence>
<evidence type="ECO:0000313" key="3">
    <source>
        <dbReference type="EMBL" id="CAH8249752.1"/>
    </source>
</evidence>
<keyword evidence="1" id="KW-0175">Coiled coil</keyword>
<dbReference type="Proteomes" id="UP001154322">
    <property type="component" value="Unassembled WGS sequence"/>
</dbReference>
<evidence type="ECO:0000259" key="2">
    <source>
        <dbReference type="Pfam" id="PF06114"/>
    </source>
</evidence>
<accession>A0ABM9GDD4</accession>
<protein>
    <submittedName>
        <fullName evidence="3">ImmA/IrrE family metallo-endopeptidase</fullName>
    </submittedName>
</protein>